<name>A0ABT7UYB5_9LACO</name>
<keyword evidence="3" id="KW-1185">Reference proteome</keyword>
<evidence type="ECO:0000313" key="3">
    <source>
        <dbReference type="Proteomes" id="UP001529343"/>
    </source>
</evidence>
<keyword evidence="1" id="KW-0472">Membrane</keyword>
<dbReference type="Proteomes" id="UP001529343">
    <property type="component" value="Unassembled WGS sequence"/>
</dbReference>
<gene>
    <name evidence="2" type="ORF">QUW44_05920</name>
</gene>
<evidence type="ECO:0000313" key="2">
    <source>
        <dbReference type="EMBL" id="MDM8266695.1"/>
    </source>
</evidence>
<feature type="transmembrane region" description="Helical" evidence="1">
    <location>
        <begin position="52"/>
        <end position="71"/>
    </location>
</feature>
<accession>A0ABT7UYB5</accession>
<keyword evidence="1" id="KW-0812">Transmembrane</keyword>
<feature type="transmembrane region" description="Helical" evidence="1">
    <location>
        <begin position="24"/>
        <end position="45"/>
    </location>
</feature>
<keyword evidence="1" id="KW-1133">Transmembrane helix</keyword>
<dbReference type="RefSeq" id="WP_289586234.1">
    <property type="nucleotide sequence ID" value="NZ_JAUDDW010000019.1"/>
</dbReference>
<organism evidence="2 3">
    <name type="scientific">Limosilactobacillus pontis</name>
    <dbReference type="NCBI Taxonomy" id="35787"/>
    <lineage>
        <taxon>Bacteria</taxon>
        <taxon>Bacillati</taxon>
        <taxon>Bacillota</taxon>
        <taxon>Bacilli</taxon>
        <taxon>Lactobacillales</taxon>
        <taxon>Lactobacillaceae</taxon>
        <taxon>Limosilactobacillus</taxon>
    </lineage>
</organism>
<proteinExistence type="predicted"/>
<evidence type="ECO:0000256" key="1">
    <source>
        <dbReference type="SAM" id="Phobius"/>
    </source>
</evidence>
<reference evidence="3" key="1">
    <citation type="submission" date="2023-06" db="EMBL/GenBank/DDBJ databases">
        <title>Identification and characterization of horizontal gene transfer across gut microbiota members of farm animals based on homology search.</title>
        <authorList>
            <person name="Zeman M."/>
            <person name="Kubasova T."/>
            <person name="Jahodarova E."/>
            <person name="Nykrynova M."/>
            <person name="Rychlik I."/>
        </authorList>
    </citation>
    <scope>NUCLEOTIDE SEQUENCE [LARGE SCALE GENOMIC DNA]</scope>
    <source>
        <strain evidence="3">161_Gplus</strain>
    </source>
</reference>
<dbReference type="EMBL" id="JAUDDW010000019">
    <property type="protein sequence ID" value="MDM8266695.1"/>
    <property type="molecule type" value="Genomic_DNA"/>
</dbReference>
<protein>
    <submittedName>
        <fullName evidence="2">Uncharacterized protein</fullName>
    </submittedName>
</protein>
<sequence length="72" mass="7556">MLLAIGLIGGKIFGWGGWTISGNHIYKETGCFSTIVVVALILLAFDLWLGTTGMLVAIGGLLLILALTGGWH</sequence>
<comment type="caution">
    <text evidence="2">The sequence shown here is derived from an EMBL/GenBank/DDBJ whole genome shotgun (WGS) entry which is preliminary data.</text>
</comment>